<keyword evidence="8" id="KW-1185">Reference proteome</keyword>
<dbReference type="GO" id="GO:0004489">
    <property type="term" value="F:methylenetetrahydrofolate reductase [NAD(P)H] activity"/>
    <property type="evidence" value="ECO:0007669"/>
    <property type="project" value="UniProtKB-EC"/>
</dbReference>
<keyword evidence="5 6" id="KW-0560">Oxidoreductase</keyword>
<dbReference type="RefSeq" id="WP_379583318.1">
    <property type="nucleotide sequence ID" value="NZ_JBHSQW010000010.1"/>
</dbReference>
<evidence type="ECO:0000256" key="4">
    <source>
        <dbReference type="ARBA" id="ARBA00022827"/>
    </source>
</evidence>
<comment type="similarity">
    <text evidence="6">Belongs to the methylenetetrahydrofolate reductase family.</text>
</comment>
<reference evidence="8" key="1">
    <citation type="journal article" date="2019" name="Int. J. Syst. Evol. Microbiol.">
        <title>The Global Catalogue of Microorganisms (GCM) 10K type strain sequencing project: providing services to taxonomists for standard genome sequencing and annotation.</title>
        <authorList>
            <consortium name="The Broad Institute Genomics Platform"/>
            <consortium name="The Broad Institute Genome Sequencing Center for Infectious Disease"/>
            <person name="Wu L."/>
            <person name="Ma J."/>
        </authorList>
    </citation>
    <scope>NUCLEOTIDE SEQUENCE [LARGE SCALE GENOMIC DNA]</scope>
    <source>
        <strain evidence="8">CCM 8391</strain>
    </source>
</reference>
<evidence type="ECO:0000256" key="6">
    <source>
        <dbReference type="RuleBase" id="RU003862"/>
    </source>
</evidence>
<organism evidence="7 8">
    <name type="scientific">Pseudonocardia hispaniensis</name>
    <dbReference type="NCBI Taxonomy" id="904933"/>
    <lineage>
        <taxon>Bacteria</taxon>
        <taxon>Bacillati</taxon>
        <taxon>Actinomycetota</taxon>
        <taxon>Actinomycetes</taxon>
        <taxon>Pseudonocardiales</taxon>
        <taxon>Pseudonocardiaceae</taxon>
        <taxon>Pseudonocardia</taxon>
    </lineage>
</organism>
<dbReference type="Gene3D" id="3.20.20.220">
    <property type="match status" value="1"/>
</dbReference>
<evidence type="ECO:0000256" key="5">
    <source>
        <dbReference type="ARBA" id="ARBA00023002"/>
    </source>
</evidence>
<protein>
    <recommendedName>
        <fullName evidence="6">Methylenetetrahydrofolate reductase</fullName>
    </recommendedName>
</protein>
<dbReference type="Proteomes" id="UP001596302">
    <property type="component" value="Unassembled WGS sequence"/>
</dbReference>
<dbReference type="EMBL" id="JBHSQW010000010">
    <property type="protein sequence ID" value="MFC5993579.1"/>
    <property type="molecule type" value="Genomic_DNA"/>
</dbReference>
<name>A0ABW1IZD2_9PSEU</name>
<comment type="pathway">
    <text evidence="2 6">One-carbon metabolism; tetrahydrofolate interconversion.</text>
</comment>
<dbReference type="SUPFAM" id="SSF51730">
    <property type="entry name" value="FAD-linked oxidoreductase"/>
    <property type="match status" value="1"/>
</dbReference>
<dbReference type="InterPro" id="IPR029041">
    <property type="entry name" value="FAD-linked_oxidoreductase-like"/>
</dbReference>
<evidence type="ECO:0000256" key="1">
    <source>
        <dbReference type="ARBA" id="ARBA00001974"/>
    </source>
</evidence>
<evidence type="ECO:0000256" key="3">
    <source>
        <dbReference type="ARBA" id="ARBA00022630"/>
    </source>
</evidence>
<proteinExistence type="inferred from homology"/>
<accession>A0ABW1IZD2</accession>
<evidence type="ECO:0000313" key="7">
    <source>
        <dbReference type="EMBL" id="MFC5993579.1"/>
    </source>
</evidence>
<evidence type="ECO:0000256" key="2">
    <source>
        <dbReference type="ARBA" id="ARBA00004777"/>
    </source>
</evidence>
<keyword evidence="4 6" id="KW-0274">FAD</keyword>
<dbReference type="InterPro" id="IPR003171">
    <property type="entry name" value="Mehydrof_redctse-like"/>
</dbReference>
<dbReference type="Pfam" id="PF02219">
    <property type="entry name" value="MTHFR"/>
    <property type="match status" value="1"/>
</dbReference>
<comment type="caution">
    <text evidence="7">The sequence shown here is derived from an EMBL/GenBank/DDBJ whole genome shotgun (WGS) entry which is preliminary data.</text>
</comment>
<gene>
    <name evidence="7" type="ORF">ACFQE5_05030</name>
</gene>
<evidence type="ECO:0000313" key="8">
    <source>
        <dbReference type="Proteomes" id="UP001596302"/>
    </source>
</evidence>
<comment type="cofactor">
    <cofactor evidence="1 6">
        <name>FAD</name>
        <dbReference type="ChEBI" id="CHEBI:57692"/>
    </cofactor>
</comment>
<sequence>MRPLVDLLRVPRYEVIPTPAIAQAILEATEPGEVTITVTASPVKGLEPTLALTERLAGHGYRVVPHLPARLVVDEVHLKDVVARLKDIGVDDVFVPAGDADPPAGTYHGALDLLVDLTEMGRPFGQVGITGYPQTHPVIQDDIVVQSMWDKRRHASYLVSNLCFDPVTLTRWIHRVRARGVELPLQVGLAGPVDRTRLVTMAAKIGIGESTRFLGKHYGWFLRFAAPGGYAPERLLGRLGPTLVAPASRVAGLHVFTFNQVAATQRWRTEVLNRLTGPPAR</sequence>
<keyword evidence="3 6" id="KW-0285">Flavoprotein</keyword>